<proteinExistence type="predicted"/>
<sequence length="315" mass="34074">MNESSARPAEPLLAAQLLGDEELDELLEDACSIGEKRKRRNEEKLLDTGVKSLDRALDGGLEVGKVVSISCETGAGGSEFANSSAAVIDTSGNFDILRLYTLILSHLRRNPGVLSSLLPPAGAATATNTSPSAESKEPKIEDVAAMMLDRVKIMRVFDFVGVREAIGEIRDALEGRGVALASPRAQESKEKEQGVVHEKKEPVVEVAPPRRTVVADSEDEDEEDDEMLLEAEVPAPAVQEQDGGVVQHSKAESMKQQQQKQMDIGDNNDANRIKFVLIDNLASVINPLLKKDYVQGQSSPLLHPLNPALKPTKLN</sequence>
<dbReference type="GO" id="GO:0007131">
    <property type="term" value="P:reciprocal meiotic recombination"/>
    <property type="evidence" value="ECO:0007669"/>
    <property type="project" value="TreeGrafter"/>
</dbReference>
<dbReference type="SUPFAM" id="SSF52540">
    <property type="entry name" value="P-loop containing nucleoside triphosphate hydrolases"/>
    <property type="match status" value="1"/>
</dbReference>
<protein>
    <submittedName>
        <fullName evidence="3">Uncharacterized protein</fullName>
    </submittedName>
</protein>
<dbReference type="PANTHER" id="PTHR46457:SF1">
    <property type="entry name" value="DNA REPAIR PROTEIN RAD51 HOMOLOG 4"/>
    <property type="match status" value="1"/>
</dbReference>
<dbReference type="GO" id="GO:0005657">
    <property type="term" value="C:replication fork"/>
    <property type="evidence" value="ECO:0007669"/>
    <property type="project" value="TreeGrafter"/>
</dbReference>
<dbReference type="GO" id="GO:0008094">
    <property type="term" value="F:ATP-dependent activity, acting on DNA"/>
    <property type="evidence" value="ECO:0007669"/>
    <property type="project" value="TreeGrafter"/>
</dbReference>
<organism evidence="3 4">
    <name type="scientific">Neocucurbitaria cava</name>
    <dbReference type="NCBI Taxonomy" id="798079"/>
    <lineage>
        <taxon>Eukaryota</taxon>
        <taxon>Fungi</taxon>
        <taxon>Dikarya</taxon>
        <taxon>Ascomycota</taxon>
        <taxon>Pezizomycotina</taxon>
        <taxon>Dothideomycetes</taxon>
        <taxon>Pleosporomycetidae</taxon>
        <taxon>Pleosporales</taxon>
        <taxon>Pleosporineae</taxon>
        <taxon>Cucurbitariaceae</taxon>
        <taxon>Neocucurbitaria</taxon>
    </lineage>
</organism>
<dbReference type="Proteomes" id="UP001140560">
    <property type="component" value="Unassembled WGS sequence"/>
</dbReference>
<name>A0A9W8XYQ0_9PLEO</name>
<dbReference type="GO" id="GO:0033063">
    <property type="term" value="C:Rad51B-Rad51C-Rad51D-XRCC2 complex"/>
    <property type="evidence" value="ECO:0007669"/>
    <property type="project" value="TreeGrafter"/>
</dbReference>
<dbReference type="InterPro" id="IPR027417">
    <property type="entry name" value="P-loop_NTPase"/>
</dbReference>
<reference evidence="3" key="1">
    <citation type="submission" date="2022-10" db="EMBL/GenBank/DDBJ databases">
        <title>Tapping the CABI collections for fungal endophytes: first genome assemblies for Collariella, Neodidymelliopsis, Ascochyta clinopodiicola, Didymella pomorum, Didymosphaeria variabile, Neocosmospora piperis and Neocucurbitaria cava.</title>
        <authorList>
            <person name="Hill R."/>
        </authorList>
    </citation>
    <scope>NUCLEOTIDE SEQUENCE</scope>
    <source>
        <strain evidence="3">IMI 356814</strain>
    </source>
</reference>
<gene>
    <name evidence="3" type="ORF">N0V83_010731</name>
</gene>
<dbReference type="GO" id="GO:0042148">
    <property type="term" value="P:DNA strand invasion"/>
    <property type="evidence" value="ECO:0007669"/>
    <property type="project" value="TreeGrafter"/>
</dbReference>
<accession>A0A9W8XYQ0</accession>
<dbReference type="Gene3D" id="3.40.50.300">
    <property type="entry name" value="P-loop containing nucleotide triphosphate hydrolases"/>
    <property type="match status" value="1"/>
</dbReference>
<dbReference type="GO" id="GO:0003697">
    <property type="term" value="F:single-stranded DNA binding"/>
    <property type="evidence" value="ECO:0007669"/>
    <property type="project" value="TreeGrafter"/>
</dbReference>
<evidence type="ECO:0000313" key="4">
    <source>
        <dbReference type="Proteomes" id="UP001140560"/>
    </source>
</evidence>
<comment type="subcellular location">
    <subcellularLocation>
        <location evidence="1">Nucleus</location>
    </subcellularLocation>
</comment>
<dbReference type="OrthoDB" id="336321at2759"/>
<evidence type="ECO:0000256" key="2">
    <source>
        <dbReference type="ARBA" id="ARBA00023242"/>
    </source>
</evidence>
<dbReference type="EMBL" id="JAPEUY010000022">
    <property type="protein sequence ID" value="KAJ4361790.1"/>
    <property type="molecule type" value="Genomic_DNA"/>
</dbReference>
<dbReference type="GO" id="GO:0000724">
    <property type="term" value="P:double-strand break repair via homologous recombination"/>
    <property type="evidence" value="ECO:0007669"/>
    <property type="project" value="TreeGrafter"/>
</dbReference>
<dbReference type="AlphaFoldDB" id="A0A9W8XYQ0"/>
<evidence type="ECO:0000256" key="1">
    <source>
        <dbReference type="ARBA" id="ARBA00004123"/>
    </source>
</evidence>
<comment type="caution">
    <text evidence="3">The sequence shown here is derived from an EMBL/GenBank/DDBJ whole genome shotgun (WGS) entry which is preliminary data.</text>
</comment>
<dbReference type="GO" id="GO:0005815">
    <property type="term" value="C:microtubule organizing center"/>
    <property type="evidence" value="ECO:0007669"/>
    <property type="project" value="TreeGrafter"/>
</dbReference>
<keyword evidence="2" id="KW-0539">Nucleus</keyword>
<dbReference type="GO" id="GO:0000723">
    <property type="term" value="P:telomere maintenance"/>
    <property type="evidence" value="ECO:0007669"/>
    <property type="project" value="TreeGrafter"/>
</dbReference>
<evidence type="ECO:0000313" key="3">
    <source>
        <dbReference type="EMBL" id="KAJ4361790.1"/>
    </source>
</evidence>
<dbReference type="PANTHER" id="PTHR46457">
    <property type="entry name" value="DNA REPAIR PROTEIN RAD51 HOMOLOG 4"/>
    <property type="match status" value="1"/>
</dbReference>
<keyword evidence="4" id="KW-1185">Reference proteome</keyword>
<dbReference type="InterPro" id="IPR051988">
    <property type="entry name" value="HRR_RAD51_Paralog"/>
</dbReference>
<dbReference type="GO" id="GO:0000400">
    <property type="term" value="F:four-way junction DNA binding"/>
    <property type="evidence" value="ECO:0007669"/>
    <property type="project" value="TreeGrafter"/>
</dbReference>